<dbReference type="InterPro" id="IPR042226">
    <property type="entry name" value="eFR1_2_sf"/>
</dbReference>
<accession>A0A852ZPK4</accession>
<dbReference type="Proteomes" id="UP000579605">
    <property type="component" value="Unassembled WGS sequence"/>
</dbReference>
<evidence type="ECO:0000313" key="1">
    <source>
        <dbReference type="EMBL" id="NYH90446.1"/>
    </source>
</evidence>
<sequence>MIDARQVERLLGYRDPDGAVLSLYVDVPVQAVAVREMFVRVDNLLTEQADSARDAPHAVRRELAEARTRVREALTMHVRDWLGHGVALMAAPSLGLQEAMPVSWPVNSRVVADRRPYVRPLLSALHHARPYYVVVVERREAWIFRVDGESIESVSKLVGDGVRDASHAGWAGYEEYNTRHRAAELARRHYRTTAATVEKLLAANGRDLVVGGHEVGIVEFVGQLPDAVRRRLVGTFVVDPHTMTAGDVRGLSARARDRRRREHERRVLAEVADREASGLAVSGIEACGQAVNRGQASMLVVRGDAVVAGFDCETCGELTPKAAASCPHCGGPLRPVYDLVDELLARVVQQGGQVEFADEVGGAGEPGPPDLADEPVSAMLRGRLVRPDR</sequence>
<proteinExistence type="predicted"/>
<reference evidence="1 2" key="1">
    <citation type="submission" date="2020-07" db="EMBL/GenBank/DDBJ databases">
        <title>Sequencing the genomes of 1000 actinobacteria strains.</title>
        <authorList>
            <person name="Klenk H.-P."/>
        </authorList>
    </citation>
    <scope>NUCLEOTIDE SEQUENCE [LARGE SCALE GENOMIC DNA]</scope>
    <source>
        <strain evidence="1 2">DSM 18448</strain>
    </source>
</reference>
<dbReference type="Pfam" id="PF18854">
    <property type="entry name" value="baeRF_family10"/>
    <property type="match status" value="1"/>
</dbReference>
<organism evidence="1 2">
    <name type="scientific">Actinopolymorpha rutila</name>
    <dbReference type="NCBI Taxonomy" id="446787"/>
    <lineage>
        <taxon>Bacteria</taxon>
        <taxon>Bacillati</taxon>
        <taxon>Actinomycetota</taxon>
        <taxon>Actinomycetes</taxon>
        <taxon>Propionibacteriales</taxon>
        <taxon>Actinopolymorphaceae</taxon>
        <taxon>Actinopolymorpha</taxon>
    </lineage>
</organism>
<dbReference type="EMBL" id="JACBZH010000001">
    <property type="protein sequence ID" value="NYH90446.1"/>
    <property type="molecule type" value="Genomic_DNA"/>
</dbReference>
<comment type="caution">
    <text evidence="1">The sequence shown here is derived from an EMBL/GenBank/DDBJ whole genome shotgun (WGS) entry which is preliminary data.</text>
</comment>
<name>A0A852ZPK4_9ACTN</name>
<gene>
    <name evidence="1" type="ORF">F4554_003084</name>
</gene>
<dbReference type="RefSeq" id="WP_179787992.1">
    <property type="nucleotide sequence ID" value="NZ_BAAARR010000016.1"/>
</dbReference>
<dbReference type="Gene3D" id="3.30.420.60">
    <property type="entry name" value="eRF1 domain 2"/>
    <property type="match status" value="1"/>
</dbReference>
<dbReference type="InterPro" id="IPR041202">
    <property type="entry name" value="BaeRF_family10"/>
</dbReference>
<keyword evidence="2" id="KW-1185">Reference proteome</keyword>
<protein>
    <submittedName>
        <fullName evidence="1">Peptide chain release factor subunit 1</fullName>
    </submittedName>
</protein>
<evidence type="ECO:0000313" key="2">
    <source>
        <dbReference type="Proteomes" id="UP000579605"/>
    </source>
</evidence>
<dbReference type="AlphaFoldDB" id="A0A852ZPK4"/>